<keyword evidence="3" id="KW-1185">Reference proteome</keyword>
<reference evidence="2 3" key="1">
    <citation type="submission" date="2016-10" db="EMBL/GenBank/DDBJ databases">
        <authorList>
            <person name="de Groot N.N."/>
        </authorList>
    </citation>
    <scope>NUCLEOTIDE SEQUENCE [LARGE SCALE GENOMIC DNA]</scope>
    <source>
        <strain evidence="2 3">CGMCC 4.5727</strain>
    </source>
</reference>
<protein>
    <submittedName>
        <fullName evidence="2">Uncharacterized protein</fullName>
    </submittedName>
</protein>
<name>A0A1G9A919_9ACTN</name>
<accession>A0A1G9A919</accession>
<evidence type="ECO:0000256" key="1">
    <source>
        <dbReference type="SAM" id="MobiDB-lite"/>
    </source>
</evidence>
<sequence length="271" mass="30758">MELRPLSGARSVSIRLVGVVAWVGWGCQWRRRRGLCRKTPRASSRWLGGGRRWRCRRRRRGRVHRREQRAATSQSGDGEVGAAPRRGGVVALIDESESHERELLHGELPVAQRVRDLVDLSRRLRGCVAERQFDAVAPVESCANRIVLHLLCLPLCSAASTPDSRGYGPVSCSISKLWLRAVESRRLVRELARPGALTDLVRVLRQFIGEVHKVLLEVRSLRLRLAQGAGLDYQRTGFRRFAFAPSRRRTGHVDRRSPVCRERRDIPGHPR</sequence>
<proteinExistence type="predicted"/>
<feature type="region of interest" description="Disordered" evidence="1">
    <location>
        <begin position="252"/>
        <end position="271"/>
    </location>
</feature>
<feature type="region of interest" description="Disordered" evidence="1">
    <location>
        <begin position="64"/>
        <end position="83"/>
    </location>
</feature>
<evidence type="ECO:0000313" key="2">
    <source>
        <dbReference type="EMBL" id="SDK23763.1"/>
    </source>
</evidence>
<evidence type="ECO:0000313" key="3">
    <source>
        <dbReference type="Proteomes" id="UP000199155"/>
    </source>
</evidence>
<dbReference type="EMBL" id="FNFF01000005">
    <property type="protein sequence ID" value="SDK23763.1"/>
    <property type="molecule type" value="Genomic_DNA"/>
</dbReference>
<organism evidence="2 3">
    <name type="scientific">Streptomyces indicus</name>
    <dbReference type="NCBI Taxonomy" id="417292"/>
    <lineage>
        <taxon>Bacteria</taxon>
        <taxon>Bacillati</taxon>
        <taxon>Actinomycetota</taxon>
        <taxon>Actinomycetes</taxon>
        <taxon>Kitasatosporales</taxon>
        <taxon>Streptomycetaceae</taxon>
        <taxon>Streptomyces</taxon>
    </lineage>
</organism>
<dbReference type="AlphaFoldDB" id="A0A1G9A919"/>
<dbReference type="Proteomes" id="UP000199155">
    <property type="component" value="Unassembled WGS sequence"/>
</dbReference>
<gene>
    <name evidence="2" type="ORF">SAMN05421806_105433</name>
</gene>